<keyword evidence="1" id="KW-0805">Transcription regulation</keyword>
<protein>
    <submittedName>
        <fullName evidence="5">Helix-turn-helix transcriptional regulator</fullName>
    </submittedName>
</protein>
<dbReference type="SUPFAM" id="SSF46689">
    <property type="entry name" value="Homeodomain-like"/>
    <property type="match status" value="1"/>
</dbReference>
<dbReference type="Proteomes" id="UP001196338">
    <property type="component" value="Unassembled WGS sequence"/>
</dbReference>
<comment type="caution">
    <text evidence="5">The sequence shown here is derived from an EMBL/GenBank/DDBJ whole genome shotgun (WGS) entry which is preliminary data.</text>
</comment>
<dbReference type="Gene3D" id="1.10.10.60">
    <property type="entry name" value="Homeodomain-like"/>
    <property type="match status" value="1"/>
</dbReference>
<name>A0AAW4KNK6_VIBCL</name>
<gene>
    <name evidence="5" type="ORF">KIN13_05490</name>
</gene>
<dbReference type="InterPro" id="IPR009057">
    <property type="entry name" value="Homeodomain-like_sf"/>
</dbReference>
<evidence type="ECO:0000256" key="1">
    <source>
        <dbReference type="ARBA" id="ARBA00023015"/>
    </source>
</evidence>
<evidence type="ECO:0000256" key="3">
    <source>
        <dbReference type="ARBA" id="ARBA00023163"/>
    </source>
</evidence>
<proteinExistence type="predicted"/>
<evidence type="ECO:0000256" key="2">
    <source>
        <dbReference type="ARBA" id="ARBA00023125"/>
    </source>
</evidence>
<reference evidence="5" key="1">
    <citation type="submission" date="2021-05" db="EMBL/GenBank/DDBJ databases">
        <authorList>
            <person name="Stine C."/>
        </authorList>
    </citation>
    <scope>NUCLEOTIDE SEQUENCE</scope>
    <source>
        <strain evidence="5">TDS0091212</strain>
    </source>
</reference>
<feature type="non-terminal residue" evidence="5">
    <location>
        <position position="1"/>
    </location>
</feature>
<sequence length="90" mass="10170">TSSLAHELLSHTLLSQVGAREGLRLKGGLAAHQRRRLVEYIDQHMEDAISLGQLAAMCALSEYHFARMFRQSFGVPPHQYLLSRRLARAQ</sequence>
<evidence type="ECO:0000313" key="5">
    <source>
        <dbReference type="EMBL" id="MBS7672894.1"/>
    </source>
</evidence>
<dbReference type="GO" id="GO:0003700">
    <property type="term" value="F:DNA-binding transcription factor activity"/>
    <property type="evidence" value="ECO:0007669"/>
    <property type="project" value="InterPro"/>
</dbReference>
<keyword evidence="2" id="KW-0238">DNA-binding</keyword>
<accession>A0AAW4KNK6</accession>
<dbReference type="InterPro" id="IPR050204">
    <property type="entry name" value="AraC_XylS_family_regulators"/>
</dbReference>
<dbReference type="RefSeq" id="WP_213420793.1">
    <property type="nucleotide sequence ID" value="NZ_JAHBND010000152.1"/>
</dbReference>
<dbReference type="PROSITE" id="PS01124">
    <property type="entry name" value="HTH_ARAC_FAMILY_2"/>
    <property type="match status" value="1"/>
</dbReference>
<dbReference type="GO" id="GO:0043565">
    <property type="term" value="F:sequence-specific DNA binding"/>
    <property type="evidence" value="ECO:0007669"/>
    <property type="project" value="InterPro"/>
</dbReference>
<dbReference type="EMBL" id="JAHBND010000152">
    <property type="protein sequence ID" value="MBS7672894.1"/>
    <property type="molecule type" value="Genomic_DNA"/>
</dbReference>
<feature type="non-terminal residue" evidence="5">
    <location>
        <position position="90"/>
    </location>
</feature>
<organism evidence="5 6">
    <name type="scientific">Vibrio cholerae</name>
    <dbReference type="NCBI Taxonomy" id="666"/>
    <lineage>
        <taxon>Bacteria</taxon>
        <taxon>Pseudomonadati</taxon>
        <taxon>Pseudomonadota</taxon>
        <taxon>Gammaproteobacteria</taxon>
        <taxon>Vibrionales</taxon>
        <taxon>Vibrionaceae</taxon>
        <taxon>Vibrio</taxon>
    </lineage>
</organism>
<keyword evidence="3" id="KW-0804">Transcription</keyword>
<dbReference type="AlphaFoldDB" id="A0AAW4KNK6"/>
<dbReference type="InterPro" id="IPR018060">
    <property type="entry name" value="HTH_AraC"/>
</dbReference>
<evidence type="ECO:0000313" key="6">
    <source>
        <dbReference type="Proteomes" id="UP001196338"/>
    </source>
</evidence>
<evidence type="ECO:0000259" key="4">
    <source>
        <dbReference type="PROSITE" id="PS01124"/>
    </source>
</evidence>
<dbReference type="Pfam" id="PF00165">
    <property type="entry name" value="HTH_AraC"/>
    <property type="match status" value="1"/>
</dbReference>
<feature type="domain" description="HTH araC/xylS-type" evidence="4">
    <location>
        <begin position="35"/>
        <end position="90"/>
    </location>
</feature>
<dbReference type="PANTHER" id="PTHR46796">
    <property type="entry name" value="HTH-TYPE TRANSCRIPTIONAL ACTIVATOR RHAS-RELATED"/>
    <property type="match status" value="1"/>
</dbReference>
<reference evidence="5" key="2">
    <citation type="submission" date="2023-08" db="EMBL/GenBank/DDBJ databases">
        <title>Vibrio cholerae Outbreaks in Tanzania Exemplify Founder Flush: Simultaneous Increases in Population Size and Genetic Diversity.</title>
        <authorList>
            <person name="Debes A.K."/>
            <person name="Mohammed A."/>
            <person name="Maseke I."/>
            <person name="Almeida M."/>
            <person name="Li S."/>
            <person name="Matimba H."/>
            <person name="Joachim A."/>
            <person name="Mizinduko M."/>
            <person name="Nyanga S."/>
            <person name="Kelly M."/>
            <person name="Kachwamba Y."/>
            <person name="Schaffer A.M."/>
            <person name="Nyanga A.S."/>
            <person name="Mghamba J."/>
            <person name="Mosha F.S."/>
            <person name="Sack D.A."/>
            <person name="Stine O.C."/>
        </authorList>
    </citation>
    <scope>NUCLEOTIDE SEQUENCE</scope>
    <source>
        <strain evidence="5">TDS0091212</strain>
    </source>
</reference>
<dbReference type="PANTHER" id="PTHR46796:SF6">
    <property type="entry name" value="ARAC SUBFAMILY"/>
    <property type="match status" value="1"/>
</dbReference>